<protein>
    <submittedName>
        <fullName evidence="2">Uncharacterized protein</fullName>
    </submittedName>
</protein>
<accession>A0ABP0TE64</accession>
<name>A0ABP0TE64_9BRYO</name>
<feature type="compositionally biased region" description="Basic and acidic residues" evidence="1">
    <location>
        <begin position="1"/>
        <end position="10"/>
    </location>
</feature>
<proteinExistence type="predicted"/>
<feature type="region of interest" description="Disordered" evidence="1">
    <location>
        <begin position="1"/>
        <end position="24"/>
    </location>
</feature>
<keyword evidence="3" id="KW-1185">Reference proteome</keyword>
<reference evidence="2" key="1">
    <citation type="submission" date="2024-02" db="EMBL/GenBank/DDBJ databases">
        <authorList>
            <consortium name="ELIXIR-Norway"/>
            <consortium name="Elixir Norway"/>
        </authorList>
    </citation>
    <scope>NUCLEOTIDE SEQUENCE</scope>
</reference>
<feature type="compositionally biased region" description="Low complexity" evidence="1">
    <location>
        <begin position="12"/>
        <end position="21"/>
    </location>
</feature>
<gene>
    <name evidence="2" type="ORF">CSSPTR1EN2_LOCUS2293</name>
</gene>
<sequence>MARLQQERGKAAKQANKQASKTRQWVETKKMQLCPSPTDRYLGCVVGGKDTNLLLFVSKGFSNNSESVTYLLPR</sequence>
<dbReference type="EMBL" id="OZ019902">
    <property type="protein sequence ID" value="CAK9193972.1"/>
    <property type="molecule type" value="Genomic_DNA"/>
</dbReference>
<organism evidence="2 3">
    <name type="scientific">Sphagnum troendelagicum</name>
    <dbReference type="NCBI Taxonomy" id="128251"/>
    <lineage>
        <taxon>Eukaryota</taxon>
        <taxon>Viridiplantae</taxon>
        <taxon>Streptophyta</taxon>
        <taxon>Embryophyta</taxon>
        <taxon>Bryophyta</taxon>
        <taxon>Sphagnophytina</taxon>
        <taxon>Sphagnopsida</taxon>
        <taxon>Sphagnales</taxon>
        <taxon>Sphagnaceae</taxon>
        <taxon>Sphagnum</taxon>
    </lineage>
</organism>
<evidence type="ECO:0000313" key="3">
    <source>
        <dbReference type="Proteomes" id="UP001497512"/>
    </source>
</evidence>
<dbReference type="Proteomes" id="UP001497512">
    <property type="component" value="Chromosome 10"/>
</dbReference>
<evidence type="ECO:0000256" key="1">
    <source>
        <dbReference type="SAM" id="MobiDB-lite"/>
    </source>
</evidence>
<evidence type="ECO:0000313" key="2">
    <source>
        <dbReference type="EMBL" id="CAK9193972.1"/>
    </source>
</evidence>